<dbReference type="EMBL" id="NTLY01000002">
    <property type="protein sequence ID" value="PBJ87994.1"/>
    <property type="molecule type" value="Genomic_DNA"/>
</dbReference>
<dbReference type="Proteomes" id="UP000092966">
    <property type="component" value="Chromosome"/>
</dbReference>
<evidence type="ECO:0000256" key="1">
    <source>
        <dbReference type="SAM" id="Phobius"/>
    </source>
</evidence>
<keyword evidence="1" id="KW-0812">Transmembrane</keyword>
<reference evidence="2 6" key="1">
    <citation type="submission" date="2015-07" db="EMBL/GenBank/DDBJ databases">
        <title>Comparative genome sequencing reveals within-host evolution of Neisseria meningitidis during.</title>
        <authorList>
            <person name="Klughammer J."/>
            <person name="Dittrich M."/>
            <person name="Mueller T."/>
            <person name="Blom J."/>
            <person name="Goesmann A."/>
            <person name="Vogel U."/>
            <person name="Frosch M."/>
            <person name="Bock C."/>
            <person name="Schoen C."/>
        </authorList>
    </citation>
    <scope>NUCLEOTIDE SEQUENCE [LARGE SCALE GENOMIC DNA]</scope>
    <source>
        <strain evidence="2 6">DE8555</strain>
    </source>
</reference>
<proteinExistence type="predicted"/>
<reference evidence="3 5" key="2">
    <citation type="submission" date="2016-02" db="EMBL/GenBank/DDBJ databases">
        <authorList>
            <consortium name="Pathogen Informatics"/>
        </authorList>
    </citation>
    <scope>NUCLEOTIDE SEQUENCE [LARGE SCALE GENOMIC DNA]</scope>
    <source>
        <strain evidence="3 5">2842STDY5881531</strain>
    </source>
</reference>
<organism evidence="3 5">
    <name type="scientific">Neisseria meningitidis</name>
    <dbReference type="NCBI Taxonomy" id="487"/>
    <lineage>
        <taxon>Bacteria</taxon>
        <taxon>Pseudomonadati</taxon>
        <taxon>Pseudomonadota</taxon>
        <taxon>Betaproteobacteria</taxon>
        <taxon>Neisseriales</taxon>
        <taxon>Neisseriaceae</taxon>
        <taxon>Neisseria</taxon>
    </lineage>
</organism>
<dbReference type="AlphaFoldDB" id="A0A112Q2Z0"/>
<keyword evidence="1" id="KW-0472">Membrane</keyword>
<evidence type="ECO:0000313" key="7">
    <source>
        <dbReference type="Proteomes" id="UP000217930"/>
    </source>
</evidence>
<gene>
    <name evidence="4" type="ORF">CNQ34_09145</name>
    <name evidence="2" type="ORF">DE8555_0861</name>
    <name evidence="3" type="ORF">ERS514851_00275</name>
</gene>
<protein>
    <recommendedName>
        <fullName evidence="8">Holin</fullName>
    </recommendedName>
</protein>
<evidence type="ECO:0000313" key="4">
    <source>
        <dbReference type="EMBL" id="PBJ87994.1"/>
    </source>
</evidence>
<evidence type="ECO:0008006" key="8">
    <source>
        <dbReference type="Google" id="ProtNLM"/>
    </source>
</evidence>
<name>A0A112Q2Z0_NEIME</name>
<keyword evidence="1" id="KW-1133">Transmembrane helix</keyword>
<evidence type="ECO:0000313" key="6">
    <source>
        <dbReference type="Proteomes" id="UP000092966"/>
    </source>
</evidence>
<feature type="transmembrane region" description="Helical" evidence="1">
    <location>
        <begin position="35"/>
        <end position="57"/>
    </location>
</feature>
<dbReference type="Proteomes" id="UP000069876">
    <property type="component" value="Unassembled WGS sequence"/>
</dbReference>
<evidence type="ECO:0000313" key="3">
    <source>
        <dbReference type="EMBL" id="CWT72727.1"/>
    </source>
</evidence>
<dbReference type="EMBL" id="FFEF01000001">
    <property type="protein sequence ID" value="CWT72727.1"/>
    <property type="molecule type" value="Genomic_DNA"/>
</dbReference>
<accession>A0A112Q2Z0</accession>
<dbReference type="Proteomes" id="UP000217930">
    <property type="component" value="Unassembled WGS sequence"/>
</dbReference>
<evidence type="ECO:0000313" key="2">
    <source>
        <dbReference type="EMBL" id="ANW91422.1"/>
    </source>
</evidence>
<evidence type="ECO:0000313" key="5">
    <source>
        <dbReference type="Proteomes" id="UP000069876"/>
    </source>
</evidence>
<reference evidence="4" key="4">
    <citation type="submission" date="2017-09" db="EMBL/GenBank/DDBJ databases">
        <authorList>
            <person name="Kretz C."/>
            <person name="Retchless A."/>
            <person name="Wang X."/>
        </authorList>
    </citation>
    <scope>NUCLEOTIDE SEQUENCE</scope>
    <source>
        <strain evidence="4">M26503</strain>
    </source>
</reference>
<sequence length="91" mass="10250">MKLLLILSAAPSLISAYLMICRLNGRKWSALSPEAWAYLAFLGGAIYTFYIVFAYGLTPSLGKFMMDIAACVYFGSRSVRVVKWRHRHGLK</sequence>
<dbReference type="EMBL" id="CP012393">
    <property type="protein sequence ID" value="ANW91422.1"/>
    <property type="molecule type" value="Genomic_DNA"/>
</dbReference>
<reference evidence="4 7" key="3">
    <citation type="journal article" date="2017" name="Clin. Infect. Dis.">
        <title>Increased Risk for Meningococcal Disease among Men who have Sex with Men in the United States, 2012-2015.</title>
        <authorList>
            <person name="Folaranmi T.A."/>
            <person name="Kretz C.B."/>
            <person name="Kamiya H."/>
            <person name="MacNeil J.R."/>
            <person name="Whaley M.J."/>
            <person name="Blain A."/>
            <person name="Antwi M."/>
            <person name="Dorsinville M."/>
            <person name="Pacilli M."/>
            <person name="Smith S."/>
            <person name="Civen R."/>
            <person name="Ngo V."/>
            <person name="Winter K."/>
            <person name="Harriman K."/>
            <person name="Wang X."/>
            <person name="Bowen V.B."/>
            <person name="Patel M."/>
            <person name="Martin S."/>
            <person name="Misegades L."/>
            <person name="Meyer S.A."/>
        </authorList>
    </citation>
    <scope>NUCLEOTIDE SEQUENCE [LARGE SCALE GENOMIC DNA]</scope>
    <source>
        <strain evidence="4 7">M26503</strain>
    </source>
</reference>
<dbReference type="RefSeq" id="WP_002217443.1">
    <property type="nucleotide sequence ID" value="NZ_CP007667.1"/>
</dbReference>